<reference evidence="1" key="1">
    <citation type="submission" date="2019-05" db="EMBL/GenBank/DDBJ databases">
        <title>Whole genome sequencing of Pseudanabaena catenata USMAC16.</title>
        <authorList>
            <person name="Khan Z."/>
            <person name="Omar W.M."/>
            <person name="Convey P."/>
            <person name="Merican F."/>
            <person name="Najimudin N."/>
        </authorList>
    </citation>
    <scope>NUCLEOTIDE SEQUENCE</scope>
    <source>
        <strain evidence="1">USMAC16</strain>
    </source>
</reference>
<protein>
    <submittedName>
        <fullName evidence="1">Uncharacterized protein</fullName>
    </submittedName>
</protein>
<dbReference type="EMBL" id="VBTY01000160">
    <property type="protein sequence ID" value="MDG3496205.1"/>
    <property type="molecule type" value="Genomic_DNA"/>
</dbReference>
<keyword evidence="2" id="KW-1185">Reference proteome</keyword>
<dbReference type="AlphaFoldDB" id="A0A9X4MD40"/>
<dbReference type="RefSeq" id="WP_233424370.1">
    <property type="nucleotide sequence ID" value="NZ_VBTY01000160.1"/>
</dbReference>
<evidence type="ECO:0000313" key="2">
    <source>
        <dbReference type="Proteomes" id="UP001152872"/>
    </source>
</evidence>
<gene>
    <name evidence="1" type="ORF">FEV09_16790</name>
</gene>
<organism evidence="1 2">
    <name type="scientific">Pseudanabaena catenata USMAC16</name>
    <dbReference type="NCBI Taxonomy" id="1855837"/>
    <lineage>
        <taxon>Bacteria</taxon>
        <taxon>Bacillati</taxon>
        <taxon>Cyanobacteriota</taxon>
        <taxon>Cyanophyceae</taxon>
        <taxon>Pseudanabaenales</taxon>
        <taxon>Pseudanabaenaceae</taxon>
        <taxon>Pseudanabaena</taxon>
    </lineage>
</organism>
<feature type="non-terminal residue" evidence="1">
    <location>
        <position position="1"/>
    </location>
</feature>
<proteinExistence type="predicted"/>
<sequence>ATLKYLGQRFPESLTYFFVRLSTLGCLVSHLLIHNLQNSCPTSSSFSSLLLLDFTTLTPSAPFI</sequence>
<accession>A0A9X4MD40</accession>
<comment type="caution">
    <text evidence="1">The sequence shown here is derived from an EMBL/GenBank/DDBJ whole genome shotgun (WGS) entry which is preliminary data.</text>
</comment>
<dbReference type="Proteomes" id="UP001152872">
    <property type="component" value="Unassembled WGS sequence"/>
</dbReference>
<name>A0A9X4MD40_9CYAN</name>
<evidence type="ECO:0000313" key="1">
    <source>
        <dbReference type="EMBL" id="MDG3496205.1"/>
    </source>
</evidence>